<dbReference type="Gene3D" id="2.30.30.40">
    <property type="entry name" value="SH3 Domains"/>
    <property type="match status" value="1"/>
</dbReference>
<proteinExistence type="predicted"/>
<organism evidence="1 2">
    <name type="scientific">Seohaeicola saemankumensis</name>
    <dbReference type="NCBI Taxonomy" id="481181"/>
    <lineage>
        <taxon>Bacteria</taxon>
        <taxon>Pseudomonadati</taxon>
        <taxon>Pseudomonadota</taxon>
        <taxon>Alphaproteobacteria</taxon>
        <taxon>Rhodobacterales</taxon>
        <taxon>Roseobacteraceae</taxon>
        <taxon>Seohaeicola</taxon>
    </lineage>
</organism>
<dbReference type="InterPro" id="IPR010466">
    <property type="entry name" value="DUF1058"/>
</dbReference>
<dbReference type="RefSeq" id="WP_380794609.1">
    <property type="nucleotide sequence ID" value="NZ_JBHTKR010000007.1"/>
</dbReference>
<dbReference type="Pfam" id="PF06347">
    <property type="entry name" value="SH3_4"/>
    <property type="match status" value="2"/>
</dbReference>
<evidence type="ECO:0000313" key="1">
    <source>
        <dbReference type="EMBL" id="MFD1196479.1"/>
    </source>
</evidence>
<comment type="caution">
    <text evidence="1">The sequence shown here is derived from an EMBL/GenBank/DDBJ whole genome shotgun (WGS) entry which is preliminary data.</text>
</comment>
<sequence length="180" mass="20168">MTQLKFRADRGFVRAYRMIAAVSVLLLLAGFTPQAYGAERGSVTNLPLPRYVSIKSAEVNVRRGPSLTHRVDWVFKRKDMPVEITAEHGHWRRVRDRDGAGGWVHYSLLSGNRTVIVDQDMLPLLSRPEQNAPASAQLEQGVVARLDNCTADWCRLSAGGYRGWAPKNALWGVKLDEVLE</sequence>
<reference evidence="2" key="1">
    <citation type="journal article" date="2019" name="Int. J. Syst. Evol. Microbiol.">
        <title>The Global Catalogue of Microorganisms (GCM) 10K type strain sequencing project: providing services to taxonomists for standard genome sequencing and annotation.</title>
        <authorList>
            <consortium name="The Broad Institute Genomics Platform"/>
            <consortium name="The Broad Institute Genome Sequencing Center for Infectious Disease"/>
            <person name="Wu L."/>
            <person name="Ma J."/>
        </authorList>
    </citation>
    <scope>NUCLEOTIDE SEQUENCE [LARGE SCALE GENOMIC DNA]</scope>
    <source>
        <strain evidence="2">CCUG 55328</strain>
    </source>
</reference>
<dbReference type="EMBL" id="JBHTKR010000007">
    <property type="protein sequence ID" value="MFD1196479.1"/>
    <property type="molecule type" value="Genomic_DNA"/>
</dbReference>
<evidence type="ECO:0000313" key="2">
    <source>
        <dbReference type="Proteomes" id="UP001597151"/>
    </source>
</evidence>
<protein>
    <submittedName>
        <fullName evidence="1">SH3 domain-containing protein</fullName>
    </submittedName>
</protein>
<name>A0ABW3TH30_9RHOB</name>
<keyword evidence="2" id="KW-1185">Reference proteome</keyword>
<dbReference type="Proteomes" id="UP001597151">
    <property type="component" value="Unassembled WGS sequence"/>
</dbReference>
<gene>
    <name evidence="1" type="ORF">ACFQ3C_17535</name>
</gene>
<accession>A0ABW3TH30</accession>